<reference evidence="2 3" key="1">
    <citation type="submission" date="2016-11" db="EMBL/GenBank/DDBJ databases">
        <authorList>
            <person name="Jaros S."/>
            <person name="Januszkiewicz K."/>
            <person name="Wedrychowicz H."/>
        </authorList>
    </citation>
    <scope>NUCLEOTIDE SEQUENCE [LARGE SCALE GENOMIC DNA]</scope>
    <source>
        <strain evidence="2 3">DSM 19557</strain>
    </source>
</reference>
<dbReference type="EMBL" id="LT670846">
    <property type="protein sequence ID" value="SHK49921.1"/>
    <property type="molecule type" value="Genomic_DNA"/>
</dbReference>
<name>A0A1M6SYY2_9AQUI</name>
<dbReference type="OrthoDB" id="7340239at2"/>
<keyword evidence="3" id="KW-1185">Reference proteome</keyword>
<evidence type="ECO:0000259" key="1">
    <source>
        <dbReference type="Pfam" id="PF07007"/>
    </source>
</evidence>
<sequence length="143" mass="17307">MRRVFKSLVLVFVLVFVFVVVSFSEEKQEKHPIDVWLEKCIEKDSSTAEMINCSNKAYEMWDKELNRVYQELMKKLSPEEKELLKESQRQWLKFRDAEFRFINQIYGYEGGFYHTQRIGSKIDLVRERVLHLLDYLKEKMISN</sequence>
<evidence type="ECO:0000313" key="2">
    <source>
        <dbReference type="EMBL" id="SHK49921.1"/>
    </source>
</evidence>
<dbReference type="Pfam" id="PF07007">
    <property type="entry name" value="LprI"/>
    <property type="match status" value="1"/>
</dbReference>
<accession>A0A1M6SYY2</accession>
<dbReference type="STRING" id="381751.SAMN05444391_1226"/>
<dbReference type="Gene3D" id="1.20.1270.180">
    <property type="match status" value="1"/>
</dbReference>
<dbReference type="PANTHER" id="PTHR39176:SF1">
    <property type="entry name" value="PERIPLASMIC PROTEIN"/>
    <property type="match status" value="1"/>
</dbReference>
<proteinExistence type="predicted"/>
<gene>
    <name evidence="2" type="ORF">SAMN05444391_1226</name>
</gene>
<dbReference type="PANTHER" id="PTHR39176">
    <property type="entry name" value="PERIPLASMIC PROTEIN-RELATED"/>
    <property type="match status" value="1"/>
</dbReference>
<evidence type="ECO:0000313" key="3">
    <source>
        <dbReference type="Proteomes" id="UP000189810"/>
    </source>
</evidence>
<dbReference type="Proteomes" id="UP000189810">
    <property type="component" value="Chromosome I"/>
</dbReference>
<protein>
    <submittedName>
        <fullName evidence="2">Uncharacterized conserved protein YecT, DUF1311 family</fullName>
    </submittedName>
</protein>
<dbReference type="RefSeq" id="WP_079654330.1">
    <property type="nucleotide sequence ID" value="NZ_LT670846.1"/>
</dbReference>
<organism evidence="2 3">
    <name type="scientific">Thermocrinis minervae</name>
    <dbReference type="NCBI Taxonomy" id="381751"/>
    <lineage>
        <taxon>Bacteria</taxon>
        <taxon>Pseudomonadati</taxon>
        <taxon>Aquificota</taxon>
        <taxon>Aquificia</taxon>
        <taxon>Aquificales</taxon>
        <taxon>Aquificaceae</taxon>
        <taxon>Thermocrinis</taxon>
    </lineage>
</organism>
<feature type="domain" description="Lysozyme inhibitor LprI-like N-terminal" evidence="1">
    <location>
        <begin position="40"/>
        <end position="131"/>
    </location>
</feature>
<dbReference type="InterPro" id="IPR009739">
    <property type="entry name" value="LprI-like_N"/>
</dbReference>
<dbReference type="AlphaFoldDB" id="A0A1M6SYY2"/>